<dbReference type="Gene3D" id="2.40.10.10">
    <property type="entry name" value="Trypsin-like serine proteases"/>
    <property type="match status" value="1"/>
</dbReference>
<dbReference type="PROSITE" id="PS50240">
    <property type="entry name" value="TRYPSIN_DOM"/>
    <property type="match status" value="1"/>
</dbReference>
<keyword evidence="3" id="KW-0645">Protease</keyword>
<feature type="compositionally biased region" description="Polar residues" evidence="4">
    <location>
        <begin position="127"/>
        <end position="138"/>
    </location>
</feature>
<dbReference type="PANTHER" id="PTHR24256">
    <property type="entry name" value="TRYPTASE-RELATED"/>
    <property type="match status" value="1"/>
</dbReference>
<keyword evidence="5" id="KW-0732">Signal</keyword>
<keyword evidence="3" id="KW-0720">Serine protease</keyword>
<dbReference type="PROSITE" id="PS00134">
    <property type="entry name" value="TRYPSIN_HIS"/>
    <property type="match status" value="1"/>
</dbReference>
<keyword evidence="8" id="KW-1185">Reference proteome</keyword>
<dbReference type="SUPFAM" id="SSF50494">
    <property type="entry name" value="Trypsin-like serine proteases"/>
    <property type="match status" value="1"/>
</dbReference>
<evidence type="ECO:0000313" key="8">
    <source>
        <dbReference type="Proteomes" id="UP001153292"/>
    </source>
</evidence>
<feature type="region of interest" description="Disordered" evidence="4">
    <location>
        <begin position="88"/>
        <end position="162"/>
    </location>
</feature>
<dbReference type="InterPro" id="IPR033116">
    <property type="entry name" value="TRYPSIN_SER"/>
</dbReference>
<evidence type="ECO:0000256" key="2">
    <source>
        <dbReference type="ARBA" id="ARBA00024195"/>
    </source>
</evidence>
<dbReference type="InterPro" id="IPR009003">
    <property type="entry name" value="Peptidase_S1_PA"/>
</dbReference>
<feature type="signal peptide" evidence="5">
    <location>
        <begin position="1"/>
        <end position="22"/>
    </location>
</feature>
<comment type="similarity">
    <text evidence="2">Belongs to the peptidase S1 family. CLIP subfamily.</text>
</comment>
<dbReference type="InterPro" id="IPR043504">
    <property type="entry name" value="Peptidase_S1_PA_chymotrypsin"/>
</dbReference>
<feature type="compositionally biased region" description="Polar residues" evidence="4">
    <location>
        <begin position="208"/>
        <end position="229"/>
    </location>
</feature>
<dbReference type="Proteomes" id="UP001153292">
    <property type="component" value="Chromosome 10"/>
</dbReference>
<name>A0ABN8AQM9_CHISP</name>
<dbReference type="PRINTS" id="PR00722">
    <property type="entry name" value="CHYMOTRYPSIN"/>
</dbReference>
<evidence type="ECO:0000313" key="7">
    <source>
        <dbReference type="EMBL" id="CAH0397854.1"/>
    </source>
</evidence>
<evidence type="ECO:0000256" key="3">
    <source>
        <dbReference type="RuleBase" id="RU363034"/>
    </source>
</evidence>
<evidence type="ECO:0000256" key="5">
    <source>
        <dbReference type="SAM" id="SignalP"/>
    </source>
</evidence>
<feature type="compositionally biased region" description="Low complexity" evidence="4">
    <location>
        <begin position="114"/>
        <end position="126"/>
    </location>
</feature>
<sequence length="523" mass="58568">MFSSSYCLYVALVVLCSTSVIAKEKCYHCIPAEECPTYKDLLQEEKSKWRERFLCPDGTKKSTHLGFSTTAKGDLVCCPENVWGVDSASQENNYDRNPPTSHTNPDLTRRDGFQYYQPSQNYYNPQIGSGSNNWNYPNSGRGNNYDNDRFDGNGGFDGPYWRKQTAEQNPYFLPANANGNTFKGSTSGEQCPITSFPPDPASGCCGQEASQNDEINSPPDSRYGPNSGNMNNWMPKMNFPMPGWPSWMSQPGYTRKKREQNVTVTIDNRIAGGKETDLQQFPWTVLMKTTFVYATRESAFSCGGSLVSSRYVLTAGHCVFDAKGRVKGIEVTLSEYDKRTFPKDCKTLLGRGEVCVENSVMQAENYVLHPDYDDDRLFNDIAVVRLQGVAPYTRYIRPICLPPFDIDDPQFSNLQLAIAGWGRNGRYKSNTKQSTVVNLIPQGQCRDSYPNLNRNQMCAAGYTGEDTCKGDSGGPLMMQYNGKYYLSGVVSGKRADAPCGTSVPSLYTNVYKYLQWIRSVIRN</sequence>
<accession>A0ABN8AQM9</accession>
<organism evidence="7 8">
    <name type="scientific">Chilo suppressalis</name>
    <name type="common">Asiatic rice borer moth</name>
    <dbReference type="NCBI Taxonomy" id="168631"/>
    <lineage>
        <taxon>Eukaryota</taxon>
        <taxon>Metazoa</taxon>
        <taxon>Ecdysozoa</taxon>
        <taxon>Arthropoda</taxon>
        <taxon>Hexapoda</taxon>
        <taxon>Insecta</taxon>
        <taxon>Pterygota</taxon>
        <taxon>Neoptera</taxon>
        <taxon>Endopterygota</taxon>
        <taxon>Lepidoptera</taxon>
        <taxon>Glossata</taxon>
        <taxon>Ditrysia</taxon>
        <taxon>Pyraloidea</taxon>
        <taxon>Crambidae</taxon>
        <taxon>Crambinae</taxon>
        <taxon>Chilo</taxon>
    </lineage>
</organism>
<dbReference type="InterPro" id="IPR001254">
    <property type="entry name" value="Trypsin_dom"/>
</dbReference>
<keyword evidence="3" id="KW-0378">Hydrolase</keyword>
<protein>
    <recommendedName>
        <fullName evidence="6">Peptidase S1 domain-containing protein</fullName>
    </recommendedName>
</protein>
<feature type="compositionally biased region" description="Polar residues" evidence="4">
    <location>
        <begin position="181"/>
        <end position="193"/>
    </location>
</feature>
<dbReference type="InterPro" id="IPR018114">
    <property type="entry name" value="TRYPSIN_HIS"/>
</dbReference>
<feature type="region of interest" description="Disordered" evidence="4">
    <location>
        <begin position="181"/>
        <end position="229"/>
    </location>
</feature>
<proteinExistence type="inferred from homology"/>
<dbReference type="CDD" id="cd00190">
    <property type="entry name" value="Tryp_SPc"/>
    <property type="match status" value="1"/>
</dbReference>
<feature type="domain" description="Peptidase S1" evidence="6">
    <location>
        <begin position="270"/>
        <end position="522"/>
    </location>
</feature>
<dbReference type="InterPro" id="IPR001314">
    <property type="entry name" value="Peptidase_S1A"/>
</dbReference>
<dbReference type="EMBL" id="OU963903">
    <property type="protein sequence ID" value="CAH0397854.1"/>
    <property type="molecule type" value="Genomic_DNA"/>
</dbReference>
<keyword evidence="1" id="KW-1015">Disulfide bond</keyword>
<evidence type="ECO:0000256" key="1">
    <source>
        <dbReference type="ARBA" id="ARBA00023157"/>
    </source>
</evidence>
<evidence type="ECO:0000256" key="4">
    <source>
        <dbReference type="SAM" id="MobiDB-lite"/>
    </source>
</evidence>
<dbReference type="InterPro" id="IPR051487">
    <property type="entry name" value="Ser/Thr_Proteases_Immune/Dev"/>
</dbReference>
<gene>
    <name evidence="7" type="ORF">CHILSU_LOCUS948</name>
</gene>
<reference evidence="7" key="1">
    <citation type="submission" date="2021-12" db="EMBL/GenBank/DDBJ databases">
        <authorList>
            <person name="King R."/>
        </authorList>
    </citation>
    <scope>NUCLEOTIDE SEQUENCE</scope>
</reference>
<dbReference type="Pfam" id="PF00089">
    <property type="entry name" value="Trypsin"/>
    <property type="match status" value="1"/>
</dbReference>
<feature type="chain" id="PRO_5046924367" description="Peptidase S1 domain-containing protein" evidence="5">
    <location>
        <begin position="23"/>
        <end position="523"/>
    </location>
</feature>
<evidence type="ECO:0000259" key="6">
    <source>
        <dbReference type="PROSITE" id="PS50240"/>
    </source>
</evidence>
<dbReference type="PROSITE" id="PS00135">
    <property type="entry name" value="TRYPSIN_SER"/>
    <property type="match status" value="1"/>
</dbReference>
<dbReference type="SMART" id="SM00020">
    <property type="entry name" value="Tryp_SPc"/>
    <property type="match status" value="1"/>
</dbReference>